<dbReference type="Gene3D" id="3.90.550.10">
    <property type="entry name" value="Spore Coat Polysaccharide Biosynthesis Protein SpsA, Chain A"/>
    <property type="match status" value="1"/>
</dbReference>
<dbReference type="EMBL" id="CAJB01000346">
    <property type="protein sequence ID" value="CCH79245.1"/>
    <property type="molecule type" value="Genomic_DNA"/>
</dbReference>
<dbReference type="Gene3D" id="3.40.50.12580">
    <property type="match status" value="1"/>
</dbReference>
<dbReference type="PANTHER" id="PTHR37316">
    <property type="entry name" value="TEICHOIC ACID GLYCEROL-PHOSPHATE PRIMASE"/>
    <property type="match status" value="1"/>
</dbReference>
<evidence type="ECO:0000256" key="4">
    <source>
        <dbReference type="ARBA" id="ARBA00022679"/>
    </source>
</evidence>
<dbReference type="CDD" id="cd00761">
    <property type="entry name" value="Glyco_tranf_GTA_type"/>
    <property type="match status" value="1"/>
</dbReference>
<accession>A0A077M5A3</accession>
<protein>
    <submittedName>
        <fullName evidence="9">Putative CDP-glycerol:poly(Glycerophosphate)glycerophosph otransferase</fullName>
    </submittedName>
</protein>
<dbReference type="GO" id="GO:0019350">
    <property type="term" value="P:teichoic acid biosynthetic process"/>
    <property type="evidence" value="ECO:0007669"/>
    <property type="project" value="UniProtKB-KW"/>
</dbReference>
<dbReference type="InterPro" id="IPR029044">
    <property type="entry name" value="Nucleotide-diphossugar_trans"/>
</dbReference>
<keyword evidence="10" id="KW-1185">Reference proteome</keyword>
<evidence type="ECO:0000256" key="2">
    <source>
        <dbReference type="ARBA" id="ARBA00010488"/>
    </source>
</evidence>
<keyword evidence="5" id="KW-0777">Teichoic acid biosynthesis</keyword>
<dbReference type="Pfam" id="PF00535">
    <property type="entry name" value="Glycos_transf_2"/>
    <property type="match status" value="1"/>
</dbReference>
<dbReference type="PANTHER" id="PTHR37316:SF3">
    <property type="entry name" value="TEICHOIC ACID GLYCEROL-PHOSPHATE TRANSFERASE"/>
    <property type="match status" value="1"/>
</dbReference>
<keyword evidence="4 9" id="KW-0808">Transferase</keyword>
<reference evidence="9 10" key="1">
    <citation type="journal article" date="2013" name="ISME J.">
        <title>A metabolic model for members of the genus Tetrasphaera involved in enhanced biological phosphorus removal.</title>
        <authorList>
            <person name="Kristiansen R."/>
            <person name="Nguyen H.T.T."/>
            <person name="Saunders A.M."/>
            <person name="Nielsen J.L."/>
            <person name="Wimmer R."/>
            <person name="Le V.Q."/>
            <person name="McIlroy S.J."/>
            <person name="Petrovski S."/>
            <person name="Seviour R.J."/>
            <person name="Calteau A."/>
            <person name="Nielsen K.L."/>
            <person name="Nielsen P.H."/>
        </authorList>
    </citation>
    <scope>NUCLEOTIDE SEQUENCE [LARGE SCALE GENOMIC DNA]</scope>
    <source>
        <strain evidence="9 10">T1-X7</strain>
    </source>
</reference>
<evidence type="ECO:0000256" key="6">
    <source>
        <dbReference type="ARBA" id="ARBA00023136"/>
    </source>
</evidence>
<organism evidence="9 10">
    <name type="scientific">Nostocoides japonicum T1-X7</name>
    <dbReference type="NCBI Taxonomy" id="1194083"/>
    <lineage>
        <taxon>Bacteria</taxon>
        <taxon>Bacillati</taxon>
        <taxon>Actinomycetota</taxon>
        <taxon>Actinomycetes</taxon>
        <taxon>Micrococcales</taxon>
        <taxon>Intrasporangiaceae</taxon>
        <taxon>Nostocoides</taxon>
    </lineage>
</organism>
<sequence length="1189" mass="133571">MLSVVVPVYNVRDYLLACLESLAGQTYDPIEVVVVDDGSTDGSGRLADDFAAGRDHWTVLHVDNGGLGRARNIGFDASTGDYIAFVDSDDLVPTDAYELMMRTIVRSGSDIVSGGVLRFDGAQTFPSPLHRLAITGTRVRTHIRRTTDLIYDTTAWNKVFRRAFLLEHGLRAPEGVFYEDIPFTLPAHFLARSVDVITQPVYLWRERQTAEQSITQRRAEVKNLEDRMAAVEAVDRFLDGAGTPEDKRLHERKALRIDIPLFVDVLHAGDEEFFHKVVELCGAYLRGVDPGVVAELVPLRRLQYHLIAHGMEEELHELVEFLRVPAHRGRFVRHGIHLYADLPFLRDSSRGVPDSVYRVSRSQPLTTGIRDVWWEGGDLRIDGHAFIHRVSDHGPLTSLHRIQLRRAGSGQRHTVPAKRVRRPDLTAQTTGAAVTYDGAGFLATIPAAALRLSPGESATEFEVLTQVATPIAQRGSDVQRPELSRARHPRRSFVAEDQLAIPAYRGRRLRIAVRRTPAVLTDAEFGAEDLVLRLRPIGRASLSGARLYLSSDESMEGATVPVTESDGEWSARIPLERLGVHAESVADRFVRIWVVVPDSGEAVDDATIDELVAAQRARLSDASGLRLAGPDGKDGPLALPLELDPGIPEIVATVRGRLLVVEAGGLFGATIRDTSCRPLVTSFAWEPEGLRLEGLMMGSTARTIELVHHAERRSLPLSVSGERWSAFLPRDGRPGEAVLRWLTPGEWSLVVEGLDDARPVLPLRMSGDTEQRLGEPGDYPPIRLLLRSSGAHEVRLAVDGAGSWSDRGKLHRERARRYDYRLARRLPLEDVILFEAWKGRQYADNPRAIHEELVRRGDTRRMIWAVEDHGVEVPEGVETVIAGGREYYRRLGRARWLVTNDSMRPGFVKRTGSRYGQTWHGTPLKRIGFDIENLQMSNPRYLVQFERDKNTWDSLVSPNHYSTEIFRRAFRYDGPVLEIGYPRNDVFFHDEERRARTEATRARLNLPPGRRVVLYAPTWRDNQYDAAGRYQMTLKLDLEQLHRELGDSAIVLVRGHQLVAAQIDTGRFGGFVRNVSGYPDISDLYLVSDVLITDYSSVMFDFVNTGRPMLFFTYDLESYRDDLRGFYFDFEAEAPGPLLTHTMEVIEALTRLDEVSAEHAASYARFRERFASLEDGKAAARFVEAFLDG</sequence>
<dbReference type="InterPro" id="IPR001173">
    <property type="entry name" value="Glyco_trans_2-like"/>
</dbReference>
<evidence type="ECO:0000256" key="5">
    <source>
        <dbReference type="ARBA" id="ARBA00022944"/>
    </source>
</evidence>
<keyword evidence="7" id="KW-0175">Coiled coil</keyword>
<dbReference type="InterPro" id="IPR043148">
    <property type="entry name" value="TagF_C"/>
</dbReference>
<feature type="domain" description="Glycosyltransferase 2-like" evidence="8">
    <location>
        <begin position="3"/>
        <end position="165"/>
    </location>
</feature>
<dbReference type="Gene3D" id="3.40.50.11820">
    <property type="match status" value="1"/>
</dbReference>
<proteinExistence type="inferred from homology"/>
<dbReference type="GO" id="GO:0047355">
    <property type="term" value="F:CDP-glycerol glycerophosphotransferase activity"/>
    <property type="evidence" value="ECO:0007669"/>
    <property type="project" value="InterPro"/>
</dbReference>
<evidence type="ECO:0000313" key="9">
    <source>
        <dbReference type="EMBL" id="CCH79245.1"/>
    </source>
</evidence>
<evidence type="ECO:0000313" key="10">
    <source>
        <dbReference type="Proteomes" id="UP000035721"/>
    </source>
</evidence>
<feature type="coiled-coil region" evidence="7">
    <location>
        <begin position="207"/>
        <end position="234"/>
    </location>
</feature>
<dbReference type="Proteomes" id="UP000035721">
    <property type="component" value="Unassembled WGS sequence"/>
</dbReference>
<name>A0A077M5A3_9MICO</name>
<comment type="subcellular location">
    <subcellularLocation>
        <location evidence="1">Cell membrane</location>
        <topology evidence="1">Peripheral membrane protein</topology>
    </subcellularLocation>
</comment>
<dbReference type="AlphaFoldDB" id="A0A077M5A3"/>
<dbReference type="InterPro" id="IPR043149">
    <property type="entry name" value="TagF_N"/>
</dbReference>
<comment type="similarity">
    <text evidence="2">Belongs to the CDP-glycerol glycerophosphotransferase family.</text>
</comment>
<evidence type="ECO:0000256" key="7">
    <source>
        <dbReference type="SAM" id="Coils"/>
    </source>
</evidence>
<keyword evidence="6" id="KW-0472">Membrane</keyword>
<evidence type="ECO:0000256" key="3">
    <source>
        <dbReference type="ARBA" id="ARBA00022475"/>
    </source>
</evidence>
<dbReference type="STRING" id="1194083.BN12_410002"/>
<evidence type="ECO:0000256" key="1">
    <source>
        <dbReference type="ARBA" id="ARBA00004202"/>
    </source>
</evidence>
<comment type="caution">
    <text evidence="9">The sequence shown here is derived from an EMBL/GenBank/DDBJ whole genome shotgun (WGS) entry which is preliminary data.</text>
</comment>
<keyword evidence="3" id="KW-1003">Cell membrane</keyword>
<gene>
    <name evidence="9" type="ORF">BN12_410002</name>
</gene>
<dbReference type="InterPro" id="IPR051612">
    <property type="entry name" value="Teichoic_Acid_Biosynth"/>
</dbReference>
<dbReference type="SUPFAM" id="SSF53448">
    <property type="entry name" value="Nucleotide-diphospho-sugar transferases"/>
    <property type="match status" value="1"/>
</dbReference>
<dbReference type="Pfam" id="PF04464">
    <property type="entry name" value="Glyphos_transf"/>
    <property type="match status" value="1"/>
</dbReference>
<dbReference type="InterPro" id="IPR007554">
    <property type="entry name" value="Glycerophosphate_synth"/>
</dbReference>
<dbReference type="SUPFAM" id="SSF53756">
    <property type="entry name" value="UDP-Glycosyltransferase/glycogen phosphorylase"/>
    <property type="match status" value="1"/>
</dbReference>
<dbReference type="GO" id="GO:0005886">
    <property type="term" value="C:plasma membrane"/>
    <property type="evidence" value="ECO:0007669"/>
    <property type="project" value="UniProtKB-SubCell"/>
</dbReference>
<evidence type="ECO:0000259" key="8">
    <source>
        <dbReference type="Pfam" id="PF00535"/>
    </source>
</evidence>